<organism evidence="2 3">
    <name type="scientific">Candidatus Nomurabacteria bacterium RIFCSPHIGHO2_12_FULL_37_29</name>
    <dbReference type="NCBI Taxonomy" id="1801759"/>
    <lineage>
        <taxon>Bacteria</taxon>
        <taxon>Candidatus Nomuraibacteriota</taxon>
    </lineage>
</organism>
<dbReference type="InterPro" id="IPR036591">
    <property type="entry name" value="YggU-like_sf"/>
</dbReference>
<evidence type="ECO:0008006" key="4">
    <source>
        <dbReference type="Google" id="ProtNLM"/>
    </source>
</evidence>
<dbReference type="EMBL" id="MFUJ01000023">
    <property type="protein sequence ID" value="OGI79182.1"/>
    <property type="molecule type" value="Genomic_DNA"/>
</dbReference>
<evidence type="ECO:0000256" key="1">
    <source>
        <dbReference type="ARBA" id="ARBA00010364"/>
    </source>
</evidence>
<evidence type="ECO:0000313" key="3">
    <source>
        <dbReference type="Proteomes" id="UP000177052"/>
    </source>
</evidence>
<reference evidence="2 3" key="1">
    <citation type="journal article" date="2016" name="Nat. Commun.">
        <title>Thousands of microbial genomes shed light on interconnected biogeochemical processes in an aquifer system.</title>
        <authorList>
            <person name="Anantharaman K."/>
            <person name="Brown C.T."/>
            <person name="Hug L.A."/>
            <person name="Sharon I."/>
            <person name="Castelle C.J."/>
            <person name="Probst A.J."/>
            <person name="Thomas B.C."/>
            <person name="Singh A."/>
            <person name="Wilkins M.J."/>
            <person name="Karaoz U."/>
            <person name="Brodie E.L."/>
            <person name="Williams K.H."/>
            <person name="Hubbard S.S."/>
            <person name="Banfield J.F."/>
        </authorList>
    </citation>
    <scope>NUCLEOTIDE SEQUENCE [LARGE SCALE GENOMIC DNA]</scope>
</reference>
<dbReference type="AlphaFoldDB" id="A0A1F6WBH6"/>
<comment type="similarity">
    <text evidence="1">Belongs to the UPF0235 family.</text>
</comment>
<dbReference type="Gene3D" id="3.30.1200.10">
    <property type="entry name" value="YggU-like"/>
    <property type="match status" value="1"/>
</dbReference>
<proteinExistence type="inferred from homology"/>
<dbReference type="Proteomes" id="UP000177052">
    <property type="component" value="Unassembled WGS sequence"/>
</dbReference>
<dbReference type="Pfam" id="PF02594">
    <property type="entry name" value="DUF167"/>
    <property type="match status" value="1"/>
</dbReference>
<sequence>MNYIHVAVTVGAKDESFERKSKDHFRISVKEKAERNMANIRVLELVARHFKVSKNKVRIVNGHHHPSKLIVVD</sequence>
<dbReference type="NCBIfam" id="TIGR00251">
    <property type="entry name" value="DUF167 family protein"/>
    <property type="match status" value="1"/>
</dbReference>
<name>A0A1F6WBH6_9BACT</name>
<protein>
    <recommendedName>
        <fullName evidence="4">YggU family protein</fullName>
    </recommendedName>
</protein>
<accession>A0A1F6WBH6</accession>
<dbReference type="SMART" id="SM01152">
    <property type="entry name" value="DUF167"/>
    <property type="match status" value="1"/>
</dbReference>
<comment type="caution">
    <text evidence="2">The sequence shown here is derived from an EMBL/GenBank/DDBJ whole genome shotgun (WGS) entry which is preliminary data.</text>
</comment>
<dbReference type="InterPro" id="IPR003746">
    <property type="entry name" value="DUF167"/>
</dbReference>
<gene>
    <name evidence="2" type="ORF">A3F19_00205</name>
</gene>
<dbReference type="SUPFAM" id="SSF69786">
    <property type="entry name" value="YggU-like"/>
    <property type="match status" value="1"/>
</dbReference>
<evidence type="ECO:0000313" key="2">
    <source>
        <dbReference type="EMBL" id="OGI79182.1"/>
    </source>
</evidence>